<dbReference type="InterPro" id="IPR023395">
    <property type="entry name" value="MCP_dom_sf"/>
</dbReference>
<dbReference type="PANTHER" id="PTHR45683">
    <property type="entry name" value="MITOCHONDRIAL NICOTINAMIDE ADENINE DINUCLEOTIDE TRANSPORTER 1-RELATED-RELATED"/>
    <property type="match status" value="1"/>
</dbReference>
<dbReference type="GO" id="GO:0055085">
    <property type="term" value="P:transmembrane transport"/>
    <property type="evidence" value="ECO:0007669"/>
    <property type="project" value="InterPro"/>
</dbReference>
<evidence type="ECO:0000256" key="8">
    <source>
        <dbReference type="PROSITE-ProRule" id="PRU00282"/>
    </source>
</evidence>
<evidence type="ECO:0000313" key="12">
    <source>
        <dbReference type="Proteomes" id="UP000006882"/>
    </source>
</evidence>
<comment type="similarity">
    <text evidence="2 9">Belongs to the mitochondrial carrier (TC 2.A.29) family.</text>
</comment>
<dbReference type="GO" id="GO:0006862">
    <property type="term" value="P:nucleotide transport"/>
    <property type="evidence" value="ECO:0007669"/>
    <property type="project" value="InterPro"/>
</dbReference>
<dbReference type="InterPro" id="IPR018108">
    <property type="entry name" value="MCP_transmembrane"/>
</dbReference>
<evidence type="ECO:0000256" key="10">
    <source>
        <dbReference type="SAM" id="Phobius"/>
    </source>
</evidence>
<dbReference type="GO" id="GO:0016020">
    <property type="term" value="C:membrane"/>
    <property type="evidence" value="ECO:0007669"/>
    <property type="project" value="UniProtKB-SubCell"/>
</dbReference>
<evidence type="ECO:0000256" key="7">
    <source>
        <dbReference type="ARBA" id="ARBA00023136"/>
    </source>
</evidence>
<dbReference type="PROSITE" id="PS50920">
    <property type="entry name" value="SOLCAR"/>
    <property type="match status" value="2"/>
</dbReference>
<dbReference type="Gene3D" id="1.50.40.10">
    <property type="entry name" value="Mitochondrial carrier domain"/>
    <property type="match status" value="1"/>
</dbReference>
<keyword evidence="6 10" id="KW-1133">Transmembrane helix</keyword>
<evidence type="ECO:0000256" key="1">
    <source>
        <dbReference type="ARBA" id="ARBA00004141"/>
    </source>
</evidence>
<feature type="transmembrane region" description="Helical" evidence="10">
    <location>
        <begin position="112"/>
        <end position="131"/>
    </location>
</feature>
<evidence type="ECO:0000256" key="5">
    <source>
        <dbReference type="ARBA" id="ARBA00022737"/>
    </source>
</evidence>
<evidence type="ECO:0008006" key="13">
    <source>
        <dbReference type="Google" id="ProtNLM"/>
    </source>
</evidence>
<dbReference type="InterPro" id="IPR044712">
    <property type="entry name" value="SLC25A32-like"/>
</dbReference>
<feature type="repeat" description="Solcar" evidence="8">
    <location>
        <begin position="2"/>
        <end position="94"/>
    </location>
</feature>
<dbReference type="AlphaFoldDB" id="A0A251P114"/>
<evidence type="ECO:0000256" key="6">
    <source>
        <dbReference type="ARBA" id="ARBA00022989"/>
    </source>
</evidence>
<organism evidence="11 12">
    <name type="scientific">Prunus persica</name>
    <name type="common">Peach</name>
    <name type="synonym">Amygdalus persica</name>
    <dbReference type="NCBI Taxonomy" id="3760"/>
    <lineage>
        <taxon>Eukaryota</taxon>
        <taxon>Viridiplantae</taxon>
        <taxon>Streptophyta</taxon>
        <taxon>Embryophyta</taxon>
        <taxon>Tracheophyta</taxon>
        <taxon>Spermatophyta</taxon>
        <taxon>Magnoliopsida</taxon>
        <taxon>eudicotyledons</taxon>
        <taxon>Gunneridae</taxon>
        <taxon>Pentapetalae</taxon>
        <taxon>rosids</taxon>
        <taxon>fabids</taxon>
        <taxon>Rosales</taxon>
        <taxon>Rosaceae</taxon>
        <taxon>Amygdaloideae</taxon>
        <taxon>Amygdaleae</taxon>
        <taxon>Prunus</taxon>
    </lineage>
</organism>
<name>A0A251P114_PRUPE</name>
<dbReference type="Proteomes" id="UP000006882">
    <property type="component" value="Chromosome G5"/>
</dbReference>
<evidence type="ECO:0000313" key="11">
    <source>
        <dbReference type="EMBL" id="ONI05297.1"/>
    </source>
</evidence>
<dbReference type="Pfam" id="PF00153">
    <property type="entry name" value="Mito_carr"/>
    <property type="match status" value="3"/>
</dbReference>
<sequence length="334" mass="36627">MSNAVANGLAGAGGGMIAQIITYPLQTVNTRQQTERVAKKSLANSKRLGTLVQILQVIRSDGWGGLYSGLKPSLLGTAASQGIYYYFYQVFKNKAEAIAVARKAKGHGDGTVGMFSWLLVAALAGSLNVLLTNPIWVLVTRMQTHTQAERKIMEERKEALVKEASENSLTGSELQVKLAELDSIKPHPYGTWQAVNEVYSEAKITGFWKGIVPTLIMVCNPAIQFMIYESSLKHLRAKRADRKQGSKNITALESRLQAKQEIGGNISLRYSGTVDAIRKMIQYEGLPGFYKGMSTKIAQSVFAASVLFMVKEELLKIYTLLADKCNKVLLSSAK</sequence>
<protein>
    <recommendedName>
        <fullName evidence="13">Peroxisomal nicotinamide adenine dinucleotide carrier</fullName>
    </recommendedName>
</protein>
<evidence type="ECO:0000256" key="2">
    <source>
        <dbReference type="ARBA" id="ARBA00006375"/>
    </source>
</evidence>
<evidence type="ECO:0000256" key="4">
    <source>
        <dbReference type="ARBA" id="ARBA00022692"/>
    </source>
</evidence>
<keyword evidence="7 8" id="KW-0472">Membrane</keyword>
<evidence type="ECO:0000256" key="3">
    <source>
        <dbReference type="ARBA" id="ARBA00022448"/>
    </source>
</evidence>
<evidence type="ECO:0000256" key="9">
    <source>
        <dbReference type="RuleBase" id="RU000488"/>
    </source>
</evidence>
<keyword evidence="4 8" id="KW-0812">Transmembrane</keyword>
<feature type="repeat" description="Solcar" evidence="8">
    <location>
        <begin position="232"/>
        <end position="317"/>
    </location>
</feature>
<accession>A0A251P114</accession>
<dbReference type="EMBL" id="CM007655">
    <property type="protein sequence ID" value="ONI05297.1"/>
    <property type="molecule type" value="Genomic_DNA"/>
</dbReference>
<gene>
    <name evidence="11" type="ORF">PRUPE_5G000200</name>
</gene>
<keyword evidence="3 9" id="KW-0813">Transport</keyword>
<comment type="subcellular location">
    <subcellularLocation>
        <location evidence="1">Membrane</location>
        <topology evidence="1">Multi-pass membrane protein</topology>
    </subcellularLocation>
</comment>
<reference evidence="11 12" key="1">
    <citation type="journal article" date="2013" name="Nat. Genet.">
        <title>The high-quality draft genome of peach (Prunus persica) identifies unique patterns of genetic diversity, domestication and genome evolution.</title>
        <authorList>
            <consortium name="International Peach Genome Initiative"/>
            <person name="Verde I."/>
            <person name="Abbott A.G."/>
            <person name="Scalabrin S."/>
            <person name="Jung S."/>
            <person name="Shu S."/>
            <person name="Marroni F."/>
            <person name="Zhebentyayeva T."/>
            <person name="Dettori M.T."/>
            <person name="Grimwood J."/>
            <person name="Cattonaro F."/>
            <person name="Zuccolo A."/>
            <person name="Rossini L."/>
            <person name="Jenkins J."/>
            <person name="Vendramin E."/>
            <person name="Meisel L.A."/>
            <person name="Decroocq V."/>
            <person name="Sosinski B."/>
            <person name="Prochnik S."/>
            <person name="Mitros T."/>
            <person name="Policriti A."/>
            <person name="Cipriani G."/>
            <person name="Dondini L."/>
            <person name="Ficklin S."/>
            <person name="Goodstein D.M."/>
            <person name="Xuan P."/>
            <person name="Del Fabbro C."/>
            <person name="Aramini V."/>
            <person name="Copetti D."/>
            <person name="Gonzalez S."/>
            <person name="Horner D.S."/>
            <person name="Falchi R."/>
            <person name="Lucas S."/>
            <person name="Mica E."/>
            <person name="Maldonado J."/>
            <person name="Lazzari B."/>
            <person name="Bielenberg D."/>
            <person name="Pirona R."/>
            <person name="Miculan M."/>
            <person name="Barakat A."/>
            <person name="Testolin R."/>
            <person name="Stella A."/>
            <person name="Tartarini S."/>
            <person name="Tonutti P."/>
            <person name="Arus P."/>
            <person name="Orellana A."/>
            <person name="Wells C."/>
            <person name="Main D."/>
            <person name="Vizzotto G."/>
            <person name="Silva H."/>
            <person name="Salamini F."/>
            <person name="Schmutz J."/>
            <person name="Morgante M."/>
            <person name="Rokhsar D.S."/>
        </authorList>
    </citation>
    <scope>NUCLEOTIDE SEQUENCE [LARGE SCALE GENOMIC DNA]</scope>
    <source>
        <strain evidence="12">cv. Nemared</strain>
    </source>
</reference>
<feature type="transmembrane region" description="Helical" evidence="10">
    <location>
        <begin position="207"/>
        <end position="228"/>
    </location>
</feature>
<keyword evidence="12" id="KW-1185">Reference proteome</keyword>
<dbReference type="SUPFAM" id="SSF103506">
    <property type="entry name" value="Mitochondrial carrier"/>
    <property type="match status" value="1"/>
</dbReference>
<dbReference type="Gramene" id="ONI05297">
    <property type="protein sequence ID" value="ONI05297"/>
    <property type="gene ID" value="PRUPE_5G000200"/>
</dbReference>
<keyword evidence="5" id="KW-0677">Repeat</keyword>
<proteinExistence type="inferred from homology"/>